<organism evidence="1">
    <name type="scientific">Arundo donax</name>
    <name type="common">Giant reed</name>
    <name type="synonym">Donax arundinaceus</name>
    <dbReference type="NCBI Taxonomy" id="35708"/>
    <lineage>
        <taxon>Eukaryota</taxon>
        <taxon>Viridiplantae</taxon>
        <taxon>Streptophyta</taxon>
        <taxon>Embryophyta</taxon>
        <taxon>Tracheophyta</taxon>
        <taxon>Spermatophyta</taxon>
        <taxon>Magnoliopsida</taxon>
        <taxon>Liliopsida</taxon>
        <taxon>Poales</taxon>
        <taxon>Poaceae</taxon>
        <taxon>PACMAD clade</taxon>
        <taxon>Arundinoideae</taxon>
        <taxon>Arundineae</taxon>
        <taxon>Arundo</taxon>
    </lineage>
</organism>
<reference evidence="1" key="2">
    <citation type="journal article" date="2015" name="Data Brief">
        <title>Shoot transcriptome of the giant reed, Arundo donax.</title>
        <authorList>
            <person name="Barrero R.A."/>
            <person name="Guerrero F.D."/>
            <person name="Moolhuijzen P."/>
            <person name="Goolsby J.A."/>
            <person name="Tidwell J."/>
            <person name="Bellgard S.E."/>
            <person name="Bellgard M.I."/>
        </authorList>
    </citation>
    <scope>NUCLEOTIDE SEQUENCE</scope>
    <source>
        <tissue evidence="1">Shoot tissue taken approximately 20 cm above the soil surface</tissue>
    </source>
</reference>
<proteinExistence type="predicted"/>
<sequence length="13" mass="1414">MRGSSSCGPWCRS</sequence>
<protein>
    <submittedName>
        <fullName evidence="1">Uncharacterized protein</fullName>
    </submittedName>
</protein>
<reference evidence="1" key="1">
    <citation type="submission" date="2014-09" db="EMBL/GenBank/DDBJ databases">
        <authorList>
            <person name="Magalhaes I.L.F."/>
            <person name="Oliveira U."/>
            <person name="Santos F.R."/>
            <person name="Vidigal T.H.D.A."/>
            <person name="Brescovit A.D."/>
            <person name="Santos A.J."/>
        </authorList>
    </citation>
    <scope>NUCLEOTIDE SEQUENCE</scope>
    <source>
        <tissue evidence="1">Shoot tissue taken approximately 20 cm above the soil surface</tissue>
    </source>
</reference>
<dbReference type="EMBL" id="GBRH01251361">
    <property type="protein sequence ID" value="JAD46534.1"/>
    <property type="molecule type" value="Transcribed_RNA"/>
</dbReference>
<name>A0A0A9A4G3_ARUDO</name>
<accession>A0A0A9A4G3</accession>
<evidence type="ECO:0000313" key="1">
    <source>
        <dbReference type="EMBL" id="JAD46534.1"/>
    </source>
</evidence>